<dbReference type="Pfam" id="PF00580">
    <property type="entry name" value="UvrD-helicase"/>
    <property type="match status" value="1"/>
</dbReference>
<evidence type="ECO:0000256" key="5">
    <source>
        <dbReference type="ARBA" id="ARBA00022840"/>
    </source>
</evidence>
<dbReference type="PROSITE" id="PS51217">
    <property type="entry name" value="UVRD_HELICASE_CTER"/>
    <property type="match status" value="1"/>
</dbReference>
<keyword evidence="3 11" id="KW-0378">Hydrolase</keyword>
<accession>A0ABU9LJX6</accession>
<dbReference type="GO" id="GO:0004386">
    <property type="term" value="F:helicase activity"/>
    <property type="evidence" value="ECO:0007669"/>
    <property type="project" value="UniProtKB-KW"/>
</dbReference>
<dbReference type="SUPFAM" id="SSF52540">
    <property type="entry name" value="P-loop containing nucleoside triphosphate hydrolases"/>
    <property type="match status" value="1"/>
</dbReference>
<feature type="domain" description="UvrD-like helicase C-terminal" evidence="13">
    <location>
        <begin position="300"/>
        <end position="561"/>
    </location>
</feature>
<evidence type="ECO:0000256" key="7">
    <source>
        <dbReference type="ARBA" id="ARBA00023235"/>
    </source>
</evidence>
<dbReference type="PANTHER" id="PTHR11070:SF2">
    <property type="entry name" value="ATP-DEPENDENT DNA HELICASE SRS2"/>
    <property type="match status" value="1"/>
</dbReference>
<dbReference type="CDD" id="cd17932">
    <property type="entry name" value="DEXQc_UvrD"/>
    <property type="match status" value="1"/>
</dbReference>
<dbReference type="Gene3D" id="1.10.486.10">
    <property type="entry name" value="PCRA, domain 4"/>
    <property type="match status" value="1"/>
</dbReference>
<dbReference type="PANTHER" id="PTHR11070">
    <property type="entry name" value="UVRD / RECB / PCRA DNA HELICASE FAMILY MEMBER"/>
    <property type="match status" value="1"/>
</dbReference>
<keyword evidence="4 11" id="KW-0347">Helicase</keyword>
<dbReference type="InterPro" id="IPR013986">
    <property type="entry name" value="DExx_box_DNA_helicase_dom_sf"/>
</dbReference>
<evidence type="ECO:0000259" key="12">
    <source>
        <dbReference type="PROSITE" id="PS51198"/>
    </source>
</evidence>
<organism evidence="14 15">
    <name type="scientific">Kurthia gibsonii</name>
    <dbReference type="NCBI Taxonomy" id="33946"/>
    <lineage>
        <taxon>Bacteria</taxon>
        <taxon>Bacillati</taxon>
        <taxon>Bacillota</taxon>
        <taxon>Bacilli</taxon>
        <taxon>Bacillales</taxon>
        <taxon>Caryophanaceae</taxon>
        <taxon>Kurthia</taxon>
    </lineage>
</organism>
<keyword evidence="2 11" id="KW-0547">Nucleotide-binding</keyword>
<dbReference type="InterPro" id="IPR014017">
    <property type="entry name" value="DNA_helicase_UvrD-like_C"/>
</dbReference>
<evidence type="ECO:0000256" key="9">
    <source>
        <dbReference type="ARBA" id="ARBA00034808"/>
    </source>
</evidence>
<dbReference type="Gene3D" id="1.10.10.160">
    <property type="match status" value="1"/>
</dbReference>
<evidence type="ECO:0000259" key="13">
    <source>
        <dbReference type="PROSITE" id="PS51217"/>
    </source>
</evidence>
<protein>
    <recommendedName>
        <fullName evidence="9">DNA 3'-5' helicase</fullName>
        <ecNumber evidence="9">5.6.2.4</ecNumber>
    </recommendedName>
</protein>
<evidence type="ECO:0000256" key="2">
    <source>
        <dbReference type="ARBA" id="ARBA00022741"/>
    </source>
</evidence>
<gene>
    <name evidence="14" type="ORF">AAF454_04755</name>
</gene>
<dbReference type="Gene3D" id="3.40.50.300">
    <property type="entry name" value="P-loop containing nucleotide triphosphate hydrolases"/>
    <property type="match status" value="2"/>
</dbReference>
<feature type="domain" description="UvrD-like helicase ATP-binding" evidence="12">
    <location>
        <begin position="13"/>
        <end position="299"/>
    </location>
</feature>
<keyword evidence="5 11" id="KW-0067">ATP-binding</keyword>
<evidence type="ECO:0000256" key="1">
    <source>
        <dbReference type="ARBA" id="ARBA00009922"/>
    </source>
</evidence>
<dbReference type="PROSITE" id="PS51198">
    <property type="entry name" value="UVRD_HELICASE_ATP_BIND"/>
    <property type="match status" value="1"/>
</dbReference>
<keyword evidence="15" id="KW-1185">Reference proteome</keyword>
<feature type="binding site" evidence="11">
    <location>
        <begin position="34"/>
        <end position="41"/>
    </location>
    <ligand>
        <name>ATP</name>
        <dbReference type="ChEBI" id="CHEBI:30616"/>
    </ligand>
</feature>
<proteinExistence type="inferred from homology"/>
<dbReference type="InterPro" id="IPR014016">
    <property type="entry name" value="UvrD-like_ATP-bd"/>
</dbReference>
<dbReference type="InterPro" id="IPR000212">
    <property type="entry name" value="DNA_helicase_UvrD/REP"/>
</dbReference>
<dbReference type="EC" id="5.6.2.4" evidence="9"/>
<dbReference type="Proteomes" id="UP001398420">
    <property type="component" value="Unassembled WGS sequence"/>
</dbReference>
<evidence type="ECO:0000313" key="15">
    <source>
        <dbReference type="Proteomes" id="UP001398420"/>
    </source>
</evidence>
<dbReference type="EMBL" id="JBCEWA010000003">
    <property type="protein sequence ID" value="MEL5987719.1"/>
    <property type="molecule type" value="Genomic_DNA"/>
</dbReference>
<comment type="caution">
    <text evidence="14">The sequence shown here is derived from an EMBL/GenBank/DDBJ whole genome shotgun (WGS) entry which is preliminary data.</text>
</comment>
<name>A0ABU9LJX6_9BACL</name>
<evidence type="ECO:0000256" key="11">
    <source>
        <dbReference type="PROSITE-ProRule" id="PRU00560"/>
    </source>
</evidence>
<comment type="catalytic activity">
    <reaction evidence="10">
        <text>ATP + H2O = ADP + phosphate + H(+)</text>
        <dbReference type="Rhea" id="RHEA:13065"/>
        <dbReference type="ChEBI" id="CHEBI:15377"/>
        <dbReference type="ChEBI" id="CHEBI:15378"/>
        <dbReference type="ChEBI" id="CHEBI:30616"/>
        <dbReference type="ChEBI" id="CHEBI:43474"/>
        <dbReference type="ChEBI" id="CHEBI:456216"/>
        <dbReference type="EC" id="5.6.2.4"/>
    </reaction>
</comment>
<dbReference type="RefSeq" id="WP_342302723.1">
    <property type="nucleotide sequence ID" value="NZ_JBCEWA010000003.1"/>
</dbReference>
<evidence type="ECO:0000256" key="8">
    <source>
        <dbReference type="ARBA" id="ARBA00034617"/>
    </source>
</evidence>
<evidence type="ECO:0000256" key="3">
    <source>
        <dbReference type="ARBA" id="ARBA00022801"/>
    </source>
</evidence>
<keyword evidence="6" id="KW-0238">DNA-binding</keyword>
<keyword evidence="7" id="KW-0413">Isomerase</keyword>
<dbReference type="InterPro" id="IPR027417">
    <property type="entry name" value="P-loop_NTPase"/>
</dbReference>
<evidence type="ECO:0000256" key="4">
    <source>
        <dbReference type="ARBA" id="ARBA00022806"/>
    </source>
</evidence>
<evidence type="ECO:0000256" key="6">
    <source>
        <dbReference type="ARBA" id="ARBA00023125"/>
    </source>
</evidence>
<dbReference type="Pfam" id="PF13361">
    <property type="entry name" value="UvrD_C"/>
    <property type="match status" value="1"/>
</dbReference>
<sequence>MNFFERMKQLTGVSLNNVQKQAVRFHEGPLLLLASPGSGKTTTLNMKIGYLMLVKKVPAKRILAITFSKASARDMEERFEQFFGRLTNERVAFSTIHSFAYKVVREYFYKHQIDYTLIEGNVSENLHKKVILRNLFSEQVKQAPTEDEMDELVTYISFVKNRMVATDEALKKVNCSIGSAAKIFRAYEDFKKQNAKHVLLDFDDMLTYCLDILQRDAEIRTKYQHLYEYVLTDESQDNSVVQHEIVTILAAPQNNLCVVADDDQSIFMWRGADVTKLLSFQQTYPNGKVLTMAQNYRSTPEIVDTANTFIKRNRNRYDKKMFTENPKGEPITIHNMRRYDLQLNYVVQEIQKSPNPKEVVVLYRNNASAIRLIDLLEKKDIPFYMKDVDVKFFKHWIVEDILNFMRLSYNDRRADILEKIYTKMNAYIKKAQMQVLLRDGEDTSCFDRLQKNTHAPYQEQALRKAKKNIQKMNTLPPDEAIQLIRRDLGYDKTLKNRAEHLGFNEENLLSIVSQLEHIAEGLPTLEAFAKRLKELEEIMKTSRFNKNENVATLSTMHSSKGLEFDTVYMLDLVDGVIPSKDDVKAYKAGDVEKMEEAVRLFYVGMTRARKHLELLTYNQKDEETTRPSAFLEDVKKILLGEEVGELQLSDVVEKSENKRPKEIITNKKFQKKVVRELPKDAIQQQQDLQRGLKVLHQVYDLGYIKKVTDDEIEIVFDHYGSKKFMVDYCLTNGMLRFAEGISQT</sequence>
<comment type="catalytic activity">
    <reaction evidence="8">
        <text>Couples ATP hydrolysis with the unwinding of duplex DNA by translocating in the 3'-5' direction.</text>
        <dbReference type="EC" id="5.6.2.4"/>
    </reaction>
</comment>
<dbReference type="GO" id="GO:0016787">
    <property type="term" value="F:hydrolase activity"/>
    <property type="evidence" value="ECO:0007669"/>
    <property type="project" value="UniProtKB-KW"/>
</dbReference>
<evidence type="ECO:0000256" key="10">
    <source>
        <dbReference type="ARBA" id="ARBA00048988"/>
    </source>
</evidence>
<evidence type="ECO:0000313" key="14">
    <source>
        <dbReference type="EMBL" id="MEL5987719.1"/>
    </source>
</evidence>
<comment type="similarity">
    <text evidence="1">Belongs to the helicase family. UvrD subfamily.</text>
</comment>
<reference evidence="14 15" key="1">
    <citation type="submission" date="2024-04" db="EMBL/GenBank/DDBJ databases">
        <authorList>
            <person name="Wu Y.S."/>
            <person name="Zhang L."/>
        </authorList>
    </citation>
    <scope>NUCLEOTIDE SEQUENCE [LARGE SCALE GENOMIC DNA]</scope>
    <source>
        <strain evidence="14 15">KG-01</strain>
    </source>
</reference>